<evidence type="ECO:0000313" key="1">
    <source>
        <dbReference type="EMBL" id="GDY28827.1"/>
    </source>
</evidence>
<name>A0A4D4J4C5_9PSEU</name>
<evidence type="ECO:0000313" key="2">
    <source>
        <dbReference type="Proteomes" id="UP000298860"/>
    </source>
</evidence>
<proteinExistence type="predicted"/>
<dbReference type="AlphaFoldDB" id="A0A4D4J4C5"/>
<sequence length="78" mass="8131">MILLVRLREGLRGERERVVHVVPVPEPDAVPDALTAFCGERIAPGSAELLPGPAGMPCVPCLVRMPPPSSVELPPGGG</sequence>
<dbReference type="EMBL" id="BJFL01000002">
    <property type="protein sequence ID" value="GDY28827.1"/>
    <property type="molecule type" value="Genomic_DNA"/>
</dbReference>
<organism evidence="1 2">
    <name type="scientific">Gandjariella thermophila</name>
    <dbReference type="NCBI Taxonomy" id="1931992"/>
    <lineage>
        <taxon>Bacteria</taxon>
        <taxon>Bacillati</taxon>
        <taxon>Actinomycetota</taxon>
        <taxon>Actinomycetes</taxon>
        <taxon>Pseudonocardiales</taxon>
        <taxon>Pseudonocardiaceae</taxon>
        <taxon>Gandjariella</taxon>
    </lineage>
</organism>
<reference evidence="2" key="1">
    <citation type="submission" date="2019-04" db="EMBL/GenBank/DDBJ databases">
        <title>Draft genome sequence of Pseudonocardiaceae bacterium SL3-2-4.</title>
        <authorList>
            <person name="Ningsih F."/>
            <person name="Yokota A."/>
            <person name="Sakai Y."/>
            <person name="Nanatani K."/>
            <person name="Yabe S."/>
            <person name="Oetari A."/>
            <person name="Sjamsuridzal W."/>
        </authorList>
    </citation>
    <scope>NUCLEOTIDE SEQUENCE [LARGE SCALE GENOMIC DNA]</scope>
    <source>
        <strain evidence="2">SL3-2-4</strain>
    </source>
</reference>
<accession>A0A4D4J4C5</accession>
<dbReference type="Proteomes" id="UP000298860">
    <property type="component" value="Unassembled WGS sequence"/>
</dbReference>
<comment type="caution">
    <text evidence="1">The sequence shown here is derived from an EMBL/GenBank/DDBJ whole genome shotgun (WGS) entry which is preliminary data.</text>
</comment>
<dbReference type="RefSeq" id="WP_192909353.1">
    <property type="nucleotide sequence ID" value="NZ_BJFL01000002.1"/>
</dbReference>
<keyword evidence="2" id="KW-1185">Reference proteome</keyword>
<gene>
    <name evidence="1" type="ORF">GTS_04600</name>
</gene>
<protein>
    <submittedName>
        <fullName evidence="1">Uncharacterized protein</fullName>
    </submittedName>
</protein>